<dbReference type="PANTHER" id="PTHR31983">
    <property type="entry name" value="ENDO-1,3(4)-BETA-GLUCANASE 1"/>
    <property type="match status" value="1"/>
</dbReference>
<keyword evidence="5" id="KW-0119">Carbohydrate metabolism</keyword>
<dbReference type="GO" id="GO:0071555">
    <property type="term" value="P:cell wall organization"/>
    <property type="evidence" value="ECO:0007669"/>
    <property type="project" value="UniProtKB-KW"/>
</dbReference>
<dbReference type="EC" id="3.2.1.39" evidence="3"/>
<dbReference type="Proteomes" id="UP000694044">
    <property type="component" value="Unassembled WGS sequence"/>
</dbReference>
<dbReference type="PANTHER" id="PTHR31983:SF0">
    <property type="entry name" value="GLUCAN ENDO-1,3-BETA-D-GLUCOSIDASE 2"/>
    <property type="match status" value="1"/>
</dbReference>
<dbReference type="GO" id="GO:0052861">
    <property type="term" value="F:endo-1,3(4)-beta-glucanase activity"/>
    <property type="evidence" value="ECO:0007669"/>
    <property type="project" value="InterPro"/>
</dbReference>
<evidence type="ECO:0000256" key="1">
    <source>
        <dbReference type="ARBA" id="ARBA00000382"/>
    </source>
</evidence>
<dbReference type="PROSITE" id="PS52008">
    <property type="entry name" value="GH81"/>
    <property type="match status" value="1"/>
</dbReference>
<evidence type="ECO:0000313" key="10">
    <source>
        <dbReference type="EMBL" id="KAG7385070.1"/>
    </source>
</evidence>
<feature type="domain" description="Glycosyl hydrolase family 81 C-terminal" evidence="9">
    <location>
        <begin position="3"/>
        <end position="124"/>
    </location>
</feature>
<evidence type="ECO:0000256" key="7">
    <source>
        <dbReference type="ARBA" id="ARBA00023316"/>
    </source>
</evidence>
<keyword evidence="8" id="KW-0624">Polysaccharide degradation</keyword>
<gene>
    <name evidence="10" type="ORF">PHYPSEUDO_001922</name>
</gene>
<comment type="similarity">
    <text evidence="2">Belongs to the glycosyl hydrolase 81 family.</text>
</comment>
<evidence type="ECO:0000313" key="11">
    <source>
        <dbReference type="Proteomes" id="UP000694044"/>
    </source>
</evidence>
<protein>
    <recommendedName>
        <fullName evidence="3">glucan endo-1,3-beta-D-glucosidase</fullName>
        <ecNumber evidence="3">3.2.1.39</ecNumber>
    </recommendedName>
</protein>
<dbReference type="InterPro" id="IPR040720">
    <property type="entry name" value="GH81_C"/>
</dbReference>
<evidence type="ECO:0000256" key="4">
    <source>
        <dbReference type="ARBA" id="ARBA00022801"/>
    </source>
</evidence>
<comment type="caution">
    <text evidence="10">The sequence shown here is derived from an EMBL/GenBank/DDBJ whole genome shotgun (WGS) entry which is preliminary data.</text>
</comment>
<dbReference type="AlphaFoldDB" id="A0A8T1VYW0"/>
<accession>A0A8T1VYW0</accession>
<keyword evidence="4" id="KW-0378">Hydrolase</keyword>
<evidence type="ECO:0000256" key="5">
    <source>
        <dbReference type="ARBA" id="ARBA00023277"/>
    </source>
</evidence>
<reference evidence="10" key="1">
    <citation type="submission" date="2021-02" db="EMBL/GenBank/DDBJ databases">
        <authorList>
            <person name="Palmer J.M."/>
        </authorList>
    </citation>
    <scope>NUCLEOTIDE SEQUENCE</scope>
    <source>
        <strain evidence="10">SCRP734</strain>
    </source>
</reference>
<dbReference type="EMBL" id="JAGDFM010000130">
    <property type="protein sequence ID" value="KAG7385070.1"/>
    <property type="molecule type" value="Genomic_DNA"/>
</dbReference>
<evidence type="ECO:0000256" key="2">
    <source>
        <dbReference type="ARBA" id="ARBA00010730"/>
    </source>
</evidence>
<evidence type="ECO:0000256" key="3">
    <source>
        <dbReference type="ARBA" id="ARBA00012780"/>
    </source>
</evidence>
<dbReference type="Pfam" id="PF17652">
    <property type="entry name" value="Glyco_hydro81C"/>
    <property type="match status" value="1"/>
</dbReference>
<name>A0A8T1VYW0_9STRA</name>
<keyword evidence="11" id="KW-1185">Reference proteome</keyword>
<evidence type="ECO:0000256" key="8">
    <source>
        <dbReference type="ARBA" id="ARBA00023326"/>
    </source>
</evidence>
<dbReference type="InterPro" id="IPR005200">
    <property type="entry name" value="Endo-beta-glucanase"/>
</dbReference>
<evidence type="ECO:0000256" key="6">
    <source>
        <dbReference type="ARBA" id="ARBA00023295"/>
    </source>
</evidence>
<comment type="catalytic activity">
    <reaction evidence="1">
        <text>Hydrolysis of (1-&gt;3)-beta-D-glucosidic linkages in (1-&gt;3)-beta-D-glucans.</text>
        <dbReference type="EC" id="3.2.1.39"/>
    </reaction>
</comment>
<proteinExistence type="inferred from homology"/>
<keyword evidence="7" id="KW-0961">Cell wall biogenesis/degradation</keyword>
<evidence type="ECO:0000259" key="9">
    <source>
        <dbReference type="Pfam" id="PF17652"/>
    </source>
</evidence>
<dbReference type="GO" id="GO:0042973">
    <property type="term" value="F:glucan endo-1,3-beta-D-glucosidase activity"/>
    <property type="evidence" value="ECO:0007669"/>
    <property type="project" value="UniProtKB-EC"/>
</dbReference>
<dbReference type="OrthoDB" id="4473401at2759"/>
<organism evidence="10 11">
    <name type="scientific">Phytophthora pseudosyringae</name>
    <dbReference type="NCBI Taxonomy" id="221518"/>
    <lineage>
        <taxon>Eukaryota</taxon>
        <taxon>Sar</taxon>
        <taxon>Stramenopiles</taxon>
        <taxon>Oomycota</taxon>
        <taxon>Peronosporomycetes</taxon>
        <taxon>Peronosporales</taxon>
        <taxon>Peronosporaceae</taxon>
        <taxon>Phytophthora</taxon>
    </lineage>
</organism>
<keyword evidence="6" id="KW-0326">Glycosidase</keyword>
<sequence>MPYFLMTSDNTVHTKEFVSNHVTGIFFDNKAAYATWYHCFPFAKFSFSKKEEMARKVFSVENTEFIEQEWDDILSKEPIITEANTTNAWLSLPLVNEAVVDQADALSKLQEANIDDGLTSSWALYVATCS</sequence>
<dbReference type="GO" id="GO:0000272">
    <property type="term" value="P:polysaccharide catabolic process"/>
    <property type="evidence" value="ECO:0007669"/>
    <property type="project" value="UniProtKB-KW"/>
</dbReference>